<evidence type="ECO:0000256" key="3">
    <source>
        <dbReference type="ARBA" id="ARBA00023004"/>
    </source>
</evidence>
<evidence type="ECO:0000256" key="7">
    <source>
        <dbReference type="SAM" id="Phobius"/>
    </source>
</evidence>
<name>A0A9W8J3C4_9AGAR</name>
<dbReference type="OrthoDB" id="652091at2759"/>
<feature type="binding site" evidence="4">
    <location>
        <position position="18"/>
    </location>
    <ligand>
        <name>heme b</name>
        <dbReference type="ChEBI" id="CHEBI:60344"/>
    </ligand>
</feature>
<feature type="binding site" evidence="4">
    <location>
        <position position="209"/>
    </location>
    <ligand>
        <name>heme b</name>
        <dbReference type="ChEBI" id="CHEBI:60344"/>
    </ligand>
</feature>
<feature type="non-terminal residue" evidence="8">
    <location>
        <position position="1"/>
    </location>
</feature>
<dbReference type="EMBL" id="JANBPK010001158">
    <property type="protein sequence ID" value="KAJ2925544.1"/>
    <property type="molecule type" value="Genomic_DNA"/>
</dbReference>
<protein>
    <recommendedName>
        <fullName evidence="10">Heme oxygenase</fullName>
    </recommendedName>
</protein>
<evidence type="ECO:0008006" key="10">
    <source>
        <dbReference type="Google" id="ProtNLM"/>
    </source>
</evidence>
<dbReference type="GO" id="GO:0046872">
    <property type="term" value="F:metal ion binding"/>
    <property type="evidence" value="ECO:0007669"/>
    <property type="project" value="UniProtKB-KW"/>
</dbReference>
<keyword evidence="7" id="KW-1133">Transmembrane helix</keyword>
<evidence type="ECO:0000313" key="8">
    <source>
        <dbReference type="EMBL" id="KAJ2925544.1"/>
    </source>
</evidence>
<dbReference type="PIRSF" id="PIRSF000343">
    <property type="entry name" value="Haem_Oase"/>
    <property type="match status" value="1"/>
</dbReference>
<evidence type="ECO:0000256" key="6">
    <source>
        <dbReference type="SAM" id="MobiDB-lite"/>
    </source>
</evidence>
<dbReference type="PRINTS" id="PR00088">
    <property type="entry name" value="HAEMOXYGNASE"/>
</dbReference>
<accession>A0A9W8J3C4</accession>
<feature type="region of interest" description="Disordered" evidence="6">
    <location>
        <begin position="246"/>
        <end position="276"/>
    </location>
</feature>
<evidence type="ECO:0000313" key="9">
    <source>
        <dbReference type="Proteomes" id="UP001140091"/>
    </source>
</evidence>
<feature type="transmembrane region" description="Helical" evidence="7">
    <location>
        <begin position="280"/>
        <end position="304"/>
    </location>
</feature>
<keyword evidence="7" id="KW-0472">Membrane</keyword>
<dbReference type="CDD" id="cd19165">
    <property type="entry name" value="HemeO"/>
    <property type="match status" value="1"/>
</dbReference>
<dbReference type="InterPro" id="IPR016053">
    <property type="entry name" value="Haem_Oase-like"/>
</dbReference>
<dbReference type="Gene3D" id="1.20.910.10">
    <property type="entry name" value="Heme oxygenase-like"/>
    <property type="match status" value="1"/>
</dbReference>
<evidence type="ECO:0000256" key="2">
    <source>
        <dbReference type="ARBA" id="ARBA00022723"/>
    </source>
</evidence>
<keyword evidence="2 5" id="KW-0479">Metal-binding</keyword>
<feature type="binding site" evidence="4">
    <location>
        <position position="146"/>
    </location>
    <ligand>
        <name>heme b</name>
        <dbReference type="ChEBI" id="CHEBI:60344"/>
    </ligand>
</feature>
<keyword evidence="9" id="KW-1185">Reference proteome</keyword>
<dbReference type="PANTHER" id="PTHR10720:SF0">
    <property type="entry name" value="HEME OXYGENASE"/>
    <property type="match status" value="1"/>
</dbReference>
<feature type="binding site" description="axial binding residue" evidence="5">
    <location>
        <position position="25"/>
    </location>
    <ligand>
        <name>heme b</name>
        <dbReference type="ChEBI" id="CHEBI:60344"/>
    </ligand>
    <ligandPart>
        <name>Fe</name>
        <dbReference type="ChEBI" id="CHEBI:18248"/>
    </ligandPart>
</feature>
<dbReference type="GO" id="GO:0006788">
    <property type="term" value="P:heme oxidation"/>
    <property type="evidence" value="ECO:0007669"/>
    <property type="project" value="InterPro"/>
</dbReference>
<dbReference type="SUPFAM" id="SSF48613">
    <property type="entry name" value="Heme oxygenase-like"/>
    <property type="match status" value="1"/>
</dbReference>
<evidence type="ECO:0000256" key="5">
    <source>
        <dbReference type="PIRSR" id="PIRSR000343-2"/>
    </source>
</evidence>
<dbReference type="PANTHER" id="PTHR10720">
    <property type="entry name" value="HEME OXYGENASE"/>
    <property type="match status" value="1"/>
</dbReference>
<sequence>MSSAPVYDLSQPLATLLREGTKQAHTDAETSQGARLLLGGQLPKDEYVRFLMMLWYVYDTIERGLDRHSTYPTLEPTYNPTLLARASTLSADIAYLLEVPEDQWKAHPIHKELVTPRLPEALETYLSRLQALADSPDPSPLLAHSYVRYLGDLSGGQSIKRIIAKAYGLESEDNKAGSDLGVSFYVFKELRSANNASIGEMKKIKDWFREGMNVAGERCEDEAKLTIVEEASNAFRLNMGIFNTIRTPEETKPATKERSQVSKRRGESVAEQEPPREASWPLSSVAAVIAAVCLGHFVLVVGGFTGDKGYQKLLFVERWLSETFLKTATDAN</sequence>
<evidence type="ECO:0000256" key="4">
    <source>
        <dbReference type="PIRSR" id="PIRSR000343-1"/>
    </source>
</evidence>
<dbReference type="GO" id="GO:0004392">
    <property type="term" value="F:heme oxygenase (decyclizing) activity"/>
    <property type="evidence" value="ECO:0007669"/>
    <property type="project" value="InterPro"/>
</dbReference>
<reference evidence="8" key="1">
    <citation type="submission" date="2022-06" db="EMBL/GenBank/DDBJ databases">
        <title>Genome Sequence of Candolleomyces eurysporus.</title>
        <authorList>
            <person name="Buettner E."/>
        </authorList>
    </citation>
    <scope>NUCLEOTIDE SEQUENCE</scope>
    <source>
        <strain evidence="8">VTCC 930004</strain>
    </source>
</reference>
<organism evidence="8 9">
    <name type="scientific">Candolleomyces eurysporus</name>
    <dbReference type="NCBI Taxonomy" id="2828524"/>
    <lineage>
        <taxon>Eukaryota</taxon>
        <taxon>Fungi</taxon>
        <taxon>Dikarya</taxon>
        <taxon>Basidiomycota</taxon>
        <taxon>Agaricomycotina</taxon>
        <taxon>Agaricomycetes</taxon>
        <taxon>Agaricomycetidae</taxon>
        <taxon>Agaricales</taxon>
        <taxon>Agaricineae</taxon>
        <taxon>Psathyrellaceae</taxon>
        <taxon>Candolleomyces</taxon>
    </lineage>
</organism>
<dbReference type="InterPro" id="IPR016084">
    <property type="entry name" value="Haem_Oase-like_multi-hlx"/>
</dbReference>
<gene>
    <name evidence="8" type="ORF">H1R20_g11550</name>
</gene>
<feature type="compositionally biased region" description="Basic and acidic residues" evidence="6">
    <location>
        <begin position="247"/>
        <end position="276"/>
    </location>
</feature>
<dbReference type="AlphaFoldDB" id="A0A9W8J3C4"/>
<keyword evidence="1 4" id="KW-0349">Heme</keyword>
<dbReference type="Proteomes" id="UP001140091">
    <property type="component" value="Unassembled WGS sequence"/>
</dbReference>
<evidence type="ECO:0000256" key="1">
    <source>
        <dbReference type="ARBA" id="ARBA00022617"/>
    </source>
</evidence>
<dbReference type="Pfam" id="PF01126">
    <property type="entry name" value="Heme_oxygenase"/>
    <property type="match status" value="1"/>
</dbReference>
<comment type="caution">
    <text evidence="8">The sequence shown here is derived from an EMBL/GenBank/DDBJ whole genome shotgun (WGS) entry which is preliminary data.</text>
</comment>
<dbReference type="InterPro" id="IPR002051">
    <property type="entry name" value="Haem_Oase"/>
</dbReference>
<proteinExistence type="predicted"/>
<keyword evidence="7" id="KW-0812">Transmembrane</keyword>
<keyword evidence="3 5" id="KW-0408">Iron</keyword>